<reference evidence="20 21" key="1">
    <citation type="submission" date="2022-04" db="EMBL/GenBank/DDBJ databases">
        <title>Genome diversity in the genus Frankia.</title>
        <authorList>
            <person name="Carlos-Shanley C."/>
            <person name="Hahn D."/>
        </authorList>
    </citation>
    <scope>NUCLEOTIDE SEQUENCE [LARGE SCALE GENOMIC DNA]</scope>
    <source>
        <strain evidence="20 21">Ag45/Mut15</strain>
    </source>
</reference>
<evidence type="ECO:0000256" key="6">
    <source>
        <dbReference type="ARBA" id="ARBA00022617"/>
    </source>
</evidence>
<keyword evidence="12 17" id="KW-0249">Electron transport</keyword>
<proteinExistence type="predicted"/>
<evidence type="ECO:0000256" key="2">
    <source>
        <dbReference type="ARBA" id="ARBA00012951"/>
    </source>
</evidence>
<evidence type="ECO:0000256" key="8">
    <source>
        <dbReference type="ARBA" id="ARBA00022692"/>
    </source>
</evidence>
<evidence type="ECO:0000313" key="20">
    <source>
        <dbReference type="EMBL" id="MCK9877811.1"/>
    </source>
</evidence>
<organism evidence="20 21">
    <name type="scientific">Frankia umida</name>
    <dbReference type="NCBI Taxonomy" id="573489"/>
    <lineage>
        <taxon>Bacteria</taxon>
        <taxon>Bacillati</taxon>
        <taxon>Actinomycetota</taxon>
        <taxon>Actinomycetes</taxon>
        <taxon>Frankiales</taxon>
        <taxon>Frankiaceae</taxon>
        <taxon>Frankia</taxon>
    </lineage>
</organism>
<comment type="catalytic activity">
    <reaction evidence="16 17">
        <text>a quinol + 2 Fe(III)-[cytochrome c](out) = a quinone + 2 Fe(II)-[cytochrome c](out) + 2 H(+)(out)</text>
        <dbReference type="Rhea" id="RHEA:11484"/>
        <dbReference type="Rhea" id="RHEA-COMP:10350"/>
        <dbReference type="Rhea" id="RHEA-COMP:14399"/>
        <dbReference type="ChEBI" id="CHEBI:15378"/>
        <dbReference type="ChEBI" id="CHEBI:24646"/>
        <dbReference type="ChEBI" id="CHEBI:29033"/>
        <dbReference type="ChEBI" id="CHEBI:29034"/>
        <dbReference type="ChEBI" id="CHEBI:132124"/>
        <dbReference type="EC" id="7.1.1.8"/>
    </reaction>
</comment>
<dbReference type="Gene3D" id="1.10.760.10">
    <property type="entry name" value="Cytochrome c-like domain"/>
    <property type="match status" value="2"/>
</dbReference>
<evidence type="ECO:0000256" key="3">
    <source>
        <dbReference type="ARBA" id="ARBA00017819"/>
    </source>
</evidence>
<keyword evidence="21" id="KW-1185">Reference proteome</keyword>
<evidence type="ECO:0000256" key="1">
    <source>
        <dbReference type="ARBA" id="ARBA00004651"/>
    </source>
</evidence>
<evidence type="ECO:0000256" key="7">
    <source>
        <dbReference type="ARBA" id="ARBA00022660"/>
    </source>
</evidence>
<keyword evidence="14 17" id="KW-0408">Iron</keyword>
<evidence type="ECO:0000256" key="11">
    <source>
        <dbReference type="ARBA" id="ARBA00022967"/>
    </source>
</evidence>
<dbReference type="EMBL" id="JALKFT010000021">
    <property type="protein sequence ID" value="MCK9877811.1"/>
    <property type="molecule type" value="Genomic_DNA"/>
</dbReference>
<sequence length="300" mass="30709">MTADADEADADEEADTETAGSGAKPVAGRPGLLGRRRARRRVSTSQRRRRSSALVLALGLLATGVLWTLLAPGGNAASASDSNEAVRQGRALYLQGCSTCHGLGAQGSSTGPSLIGVGAAAVDFQVSTGRMPLAAPAAQADRKAPIYSDTQIAQLAAYIDSLGGGPEIPKVDDTALDDAALSKGGELYRANCAQCHQAVAQGAPLTYGKFAPSLDGSTATQIIEAMRTGPESMPVFGDRQINEEDAVAVAAYVRHLTDAPSPGGFSLGKYGPVPEGLLAILVGIGGLLAVCLWIGARQKR</sequence>
<dbReference type="Proteomes" id="UP001201873">
    <property type="component" value="Unassembled WGS sequence"/>
</dbReference>
<accession>A0ABT0K1Y4</accession>
<feature type="transmembrane region" description="Helical" evidence="17">
    <location>
        <begin position="51"/>
        <end position="70"/>
    </location>
</feature>
<gene>
    <name evidence="20" type="ORF">MXD59_18860</name>
</gene>
<keyword evidence="15 17" id="KW-0472">Membrane</keyword>
<evidence type="ECO:0000313" key="21">
    <source>
        <dbReference type="Proteomes" id="UP001201873"/>
    </source>
</evidence>
<dbReference type="EC" id="7.1.1.8" evidence="2 17"/>
<evidence type="ECO:0000259" key="19">
    <source>
        <dbReference type="PROSITE" id="PS51007"/>
    </source>
</evidence>
<dbReference type="PROSITE" id="PS51007">
    <property type="entry name" value="CYTC"/>
    <property type="match status" value="2"/>
</dbReference>
<evidence type="ECO:0000256" key="13">
    <source>
        <dbReference type="ARBA" id="ARBA00022989"/>
    </source>
</evidence>
<evidence type="ECO:0000256" key="14">
    <source>
        <dbReference type="ARBA" id="ARBA00023004"/>
    </source>
</evidence>
<feature type="compositionally biased region" description="Acidic residues" evidence="18">
    <location>
        <begin position="1"/>
        <end position="16"/>
    </location>
</feature>
<comment type="subunit">
    <text evidence="17">The cytochrome bc1 complex is composed of a cytochrome b (QcrB), the Rieske iron-sulfur protein (QcrA) and a diheme cytochrome c (QcrC) subunit.</text>
</comment>
<keyword evidence="5 17" id="KW-1003">Cell membrane</keyword>
<keyword evidence="10" id="KW-0677">Repeat</keyword>
<evidence type="ECO:0000256" key="9">
    <source>
        <dbReference type="ARBA" id="ARBA00022723"/>
    </source>
</evidence>
<evidence type="ECO:0000256" key="17">
    <source>
        <dbReference type="PIRNR" id="PIRNR000007"/>
    </source>
</evidence>
<dbReference type="RefSeq" id="WP_248825998.1">
    <property type="nucleotide sequence ID" value="NZ_JALKFT010000021.1"/>
</dbReference>
<keyword evidence="9 17" id="KW-0479">Metal-binding</keyword>
<feature type="domain" description="Cytochrome c" evidence="19">
    <location>
        <begin position="84"/>
        <end position="163"/>
    </location>
</feature>
<feature type="compositionally biased region" description="Basic residues" evidence="18">
    <location>
        <begin position="34"/>
        <end position="46"/>
    </location>
</feature>
<keyword evidence="13 17" id="KW-1133">Transmembrane helix</keyword>
<evidence type="ECO:0000256" key="16">
    <source>
        <dbReference type="ARBA" id="ARBA00029351"/>
    </source>
</evidence>
<dbReference type="SUPFAM" id="SSF46626">
    <property type="entry name" value="Cytochrome c"/>
    <property type="match status" value="2"/>
</dbReference>
<dbReference type="InterPro" id="IPR009152">
    <property type="entry name" value="bc1_cytC-su"/>
</dbReference>
<keyword evidence="7 17" id="KW-0679">Respiratory chain</keyword>
<feature type="transmembrane region" description="Helical" evidence="17">
    <location>
        <begin position="276"/>
        <end position="296"/>
    </location>
</feature>
<protein>
    <recommendedName>
        <fullName evidence="3 17">Cytochrome bc1 complex cytochrome c subunit</fullName>
        <ecNumber evidence="2 17">7.1.1.8</ecNumber>
    </recommendedName>
</protein>
<evidence type="ECO:0000256" key="12">
    <source>
        <dbReference type="ARBA" id="ARBA00022982"/>
    </source>
</evidence>
<keyword evidence="11 17" id="KW-1278">Translocase</keyword>
<comment type="subcellular location">
    <subcellularLocation>
        <location evidence="1 17">Cell membrane</location>
        <topology evidence="1 17">Multi-pass membrane protein</topology>
    </subcellularLocation>
</comment>
<dbReference type="InterPro" id="IPR050597">
    <property type="entry name" value="Cytochrome_c_Oxidase_Subunit"/>
</dbReference>
<evidence type="ECO:0000256" key="5">
    <source>
        <dbReference type="ARBA" id="ARBA00022475"/>
    </source>
</evidence>
<evidence type="ECO:0000256" key="10">
    <source>
        <dbReference type="ARBA" id="ARBA00022737"/>
    </source>
</evidence>
<comment type="caution">
    <text evidence="20">The sequence shown here is derived from an EMBL/GenBank/DDBJ whole genome shotgun (WGS) entry which is preliminary data.</text>
</comment>
<evidence type="ECO:0000256" key="15">
    <source>
        <dbReference type="ARBA" id="ARBA00023136"/>
    </source>
</evidence>
<dbReference type="PIRSF" id="PIRSF000007">
    <property type="entry name" value="Ubiq_cycred_cyc"/>
    <property type="match status" value="1"/>
</dbReference>
<name>A0ABT0K1Y4_9ACTN</name>
<keyword evidence="6 17" id="KW-0349">Heme</keyword>
<dbReference type="PANTHER" id="PTHR33751:SF13">
    <property type="entry name" value="CYTOCHROME BC1 COMPLEX CYTOCHROME C SUBUNIT"/>
    <property type="match status" value="1"/>
</dbReference>
<dbReference type="PANTHER" id="PTHR33751">
    <property type="entry name" value="CBB3-TYPE CYTOCHROME C OXIDASE SUBUNIT FIXP"/>
    <property type="match status" value="1"/>
</dbReference>
<evidence type="ECO:0000256" key="18">
    <source>
        <dbReference type="SAM" id="MobiDB-lite"/>
    </source>
</evidence>
<dbReference type="InterPro" id="IPR036909">
    <property type="entry name" value="Cyt_c-like_dom_sf"/>
</dbReference>
<dbReference type="InterPro" id="IPR009056">
    <property type="entry name" value="Cyt_c-like_dom"/>
</dbReference>
<keyword evidence="8 17" id="KW-0812">Transmembrane</keyword>
<feature type="domain" description="Cytochrome c" evidence="19">
    <location>
        <begin position="179"/>
        <end position="257"/>
    </location>
</feature>
<feature type="region of interest" description="Disordered" evidence="18">
    <location>
        <begin position="1"/>
        <end position="46"/>
    </location>
</feature>
<keyword evidence="4 17" id="KW-0813">Transport</keyword>
<dbReference type="Pfam" id="PF13442">
    <property type="entry name" value="Cytochrome_CBB3"/>
    <property type="match status" value="2"/>
</dbReference>
<evidence type="ECO:0000256" key="4">
    <source>
        <dbReference type="ARBA" id="ARBA00022448"/>
    </source>
</evidence>